<reference evidence="2 3" key="1">
    <citation type="submission" date="2018-08" db="EMBL/GenBank/DDBJ databases">
        <title>Recombination of ecologically and evolutionarily significant loci maintains genetic cohesion in the Pseudomonas syringae species complex.</title>
        <authorList>
            <person name="Dillon M."/>
            <person name="Thakur S."/>
            <person name="Almeida R.N.D."/>
            <person name="Weir B.S."/>
            <person name="Guttman D.S."/>
        </authorList>
    </citation>
    <scope>NUCLEOTIDE SEQUENCE [LARGE SCALE GENOMIC DNA]</scope>
    <source>
        <strain evidence="2 3">88_10</strain>
    </source>
</reference>
<dbReference type="Proteomes" id="UP000282378">
    <property type="component" value="Unassembled WGS sequence"/>
</dbReference>
<organism evidence="2 3">
    <name type="scientific">Pseudomonas syringae pv. maculicola</name>
    <dbReference type="NCBI Taxonomy" id="59511"/>
    <lineage>
        <taxon>Bacteria</taxon>
        <taxon>Pseudomonadati</taxon>
        <taxon>Pseudomonadota</taxon>
        <taxon>Gammaproteobacteria</taxon>
        <taxon>Pseudomonadales</taxon>
        <taxon>Pseudomonadaceae</taxon>
        <taxon>Pseudomonas</taxon>
    </lineage>
</organism>
<dbReference type="AlphaFoldDB" id="A0A3M2VU23"/>
<evidence type="ECO:0000313" key="2">
    <source>
        <dbReference type="EMBL" id="RML42719.1"/>
    </source>
</evidence>
<name>A0A3M2VU23_PSEYM</name>
<protein>
    <submittedName>
        <fullName evidence="2">Uncharacterized protein</fullName>
    </submittedName>
</protein>
<comment type="caution">
    <text evidence="2">The sequence shown here is derived from an EMBL/GenBank/DDBJ whole genome shotgun (WGS) entry which is preliminary data.</text>
</comment>
<accession>A0A3M2VU23</accession>
<evidence type="ECO:0000256" key="1">
    <source>
        <dbReference type="SAM" id="MobiDB-lite"/>
    </source>
</evidence>
<evidence type="ECO:0000313" key="3">
    <source>
        <dbReference type="Proteomes" id="UP000282378"/>
    </source>
</evidence>
<dbReference type="EMBL" id="RBNL01003892">
    <property type="protein sequence ID" value="RML42719.1"/>
    <property type="molecule type" value="Genomic_DNA"/>
</dbReference>
<sequence>MPVVAEGGITTGTTVIGLEITVVLTEPELLVLVDVVVTGRVPEGPEATSDVEEERPSKRIV</sequence>
<feature type="region of interest" description="Disordered" evidence="1">
    <location>
        <begin position="42"/>
        <end position="61"/>
    </location>
</feature>
<gene>
    <name evidence="2" type="ORF">APX70_05087</name>
</gene>
<proteinExistence type="predicted"/>